<keyword evidence="1" id="KW-1185">Reference proteome</keyword>
<dbReference type="Proteomes" id="UP000887564">
    <property type="component" value="Unplaced"/>
</dbReference>
<accession>A0A914RAW1</accession>
<name>A0A914RAW1_PAREQ</name>
<proteinExistence type="predicted"/>
<reference evidence="2" key="1">
    <citation type="submission" date="2022-11" db="UniProtKB">
        <authorList>
            <consortium name="WormBaseParasite"/>
        </authorList>
    </citation>
    <scope>IDENTIFICATION</scope>
</reference>
<evidence type="ECO:0000313" key="1">
    <source>
        <dbReference type="Proteomes" id="UP000887564"/>
    </source>
</evidence>
<sequence length="60" mass="6580">MNDRIICSNESCLASQESDEQSFDPVNRLTADLVGANTYSFSFIPFSLPISGTSFQITIT</sequence>
<dbReference type="AlphaFoldDB" id="A0A914RAW1"/>
<organism evidence="1 2">
    <name type="scientific">Parascaris equorum</name>
    <name type="common">Equine roundworm</name>
    <dbReference type="NCBI Taxonomy" id="6256"/>
    <lineage>
        <taxon>Eukaryota</taxon>
        <taxon>Metazoa</taxon>
        <taxon>Ecdysozoa</taxon>
        <taxon>Nematoda</taxon>
        <taxon>Chromadorea</taxon>
        <taxon>Rhabditida</taxon>
        <taxon>Spirurina</taxon>
        <taxon>Ascaridomorpha</taxon>
        <taxon>Ascaridoidea</taxon>
        <taxon>Ascarididae</taxon>
        <taxon>Parascaris</taxon>
    </lineage>
</organism>
<protein>
    <submittedName>
        <fullName evidence="2">Uncharacterized protein</fullName>
    </submittedName>
</protein>
<evidence type="ECO:0000313" key="2">
    <source>
        <dbReference type="WBParaSite" id="PEQ_0000185001-mRNA-1"/>
    </source>
</evidence>
<dbReference type="WBParaSite" id="PEQ_0000185001-mRNA-1">
    <property type="protein sequence ID" value="PEQ_0000185001-mRNA-1"/>
    <property type="gene ID" value="PEQ_0000185001"/>
</dbReference>